<gene>
    <name evidence="2" type="ordered locus">Mesil_1196</name>
</gene>
<dbReference type="eggNOG" id="ENOG5032YEX">
    <property type="taxonomic scope" value="Bacteria"/>
</dbReference>
<dbReference type="Proteomes" id="UP000001916">
    <property type="component" value="Chromosome"/>
</dbReference>
<dbReference type="HOGENOM" id="CLU_1729217_0_0_0"/>
<evidence type="ECO:0008006" key="4">
    <source>
        <dbReference type="Google" id="ProtNLM"/>
    </source>
</evidence>
<evidence type="ECO:0000256" key="1">
    <source>
        <dbReference type="SAM" id="MobiDB-lite"/>
    </source>
</evidence>
<keyword evidence="3" id="KW-1185">Reference proteome</keyword>
<name>D7BDU3_ALLS1</name>
<protein>
    <recommendedName>
        <fullName evidence="4">Terminase small subunit</fullName>
    </recommendedName>
</protein>
<dbReference type="KEGG" id="msv:Mesil_1196"/>
<accession>D7BDU3</accession>
<reference evidence="2" key="1">
    <citation type="journal article" date="2010" name="Stand. Genomic Sci.">
        <title>Complete genome sequence of Meiothermus silvanus type strain (VI-R2).</title>
        <authorList>
            <person name="Sikorski J."/>
            <person name="Tindall B.J."/>
            <person name="Lowry S."/>
            <person name="Lucas S."/>
            <person name="Nolan M."/>
            <person name="Copeland A."/>
            <person name="Glavina Del Rio T."/>
            <person name="Tice H."/>
            <person name="Cheng J.F."/>
            <person name="Han C."/>
            <person name="Pitluck S."/>
            <person name="Liolios K."/>
            <person name="Ivanova N."/>
            <person name="Mavromatis K."/>
            <person name="Mikhailova N."/>
            <person name="Pati A."/>
            <person name="Goodwin L."/>
            <person name="Chen A."/>
            <person name="Palaniappan K."/>
            <person name="Land M."/>
            <person name="Hauser L."/>
            <person name="Chang Y.J."/>
            <person name="Jeffries C.D."/>
            <person name="Rohde M."/>
            <person name="Goker M."/>
            <person name="Woyke T."/>
            <person name="Bristow J."/>
            <person name="Eisen J.A."/>
            <person name="Markowitz V."/>
            <person name="Hugenholtz P."/>
            <person name="Kyrpides N.C."/>
            <person name="Klenk H.P."/>
            <person name="Lapidus A."/>
        </authorList>
    </citation>
    <scope>NUCLEOTIDE SEQUENCE [LARGE SCALE GENOMIC DNA]</scope>
    <source>
        <strain evidence="2">DSM 9946</strain>
    </source>
</reference>
<feature type="region of interest" description="Disordered" evidence="1">
    <location>
        <begin position="1"/>
        <end position="21"/>
    </location>
</feature>
<proteinExistence type="predicted"/>
<dbReference type="EMBL" id="CP002042">
    <property type="protein sequence ID" value="ADH63094.1"/>
    <property type="molecule type" value="Genomic_DNA"/>
</dbReference>
<dbReference type="Gene3D" id="1.10.10.60">
    <property type="entry name" value="Homeodomain-like"/>
    <property type="match status" value="1"/>
</dbReference>
<sequence>MSKEPHRPTLKNPRSRRGVPPSEEQWEVFLEELRQHATVKRAAKAAKIHHSTVYERLAKDEVFRRVVEEALEVGAVALEQEAIRRAVEGVKEPVFYQGQKVDTVTRYSDTLLIFLLKGLKPERYKDRHEHTGPGGGPIQVISIEVVPPDDA</sequence>
<reference evidence="2" key="2">
    <citation type="submission" date="2010-05" db="EMBL/GenBank/DDBJ databases">
        <title>The complete chromosome of Meiothermus silvanus DSM 9946.</title>
        <authorList>
            <consortium name="US DOE Joint Genome Institute (JGI-PGF)"/>
            <person name="Lucas S."/>
            <person name="Copeland A."/>
            <person name="Lapidus A."/>
            <person name="Glavina del Rio T."/>
            <person name="Dalin E."/>
            <person name="Tice H."/>
            <person name="Bruce D."/>
            <person name="Goodwin L."/>
            <person name="Pitluck S."/>
            <person name="Kyrpides N."/>
            <person name="Mavromatis K."/>
            <person name="Mikhailova N."/>
            <person name="Lowry S."/>
            <person name="Clum A."/>
            <person name="Brettin T."/>
            <person name="Detter J.C."/>
            <person name="Han C."/>
            <person name="Larimer F."/>
            <person name="Land M."/>
            <person name="Hauser L."/>
            <person name="Markowitz V."/>
            <person name="Cheng J.-F."/>
            <person name="Hugenholtz P."/>
            <person name="Woyke T."/>
            <person name="Wu D."/>
            <person name="Tindall B."/>
            <person name="Pomrenke H.G."/>
            <person name="Schneider S."/>
            <person name="Klenk H.-P."/>
            <person name="Eisen J.A."/>
        </authorList>
    </citation>
    <scope>NUCLEOTIDE SEQUENCE</scope>
    <source>
        <strain evidence="2">DSM 9946</strain>
    </source>
</reference>
<organism evidence="2 3">
    <name type="scientific">Allomeiothermus silvanus (strain ATCC 700542 / DSM 9946 / NBRC 106475 / NCIMB 13440 / VI-R2)</name>
    <name type="common">Thermus silvanus</name>
    <dbReference type="NCBI Taxonomy" id="526227"/>
    <lineage>
        <taxon>Bacteria</taxon>
        <taxon>Thermotogati</taxon>
        <taxon>Deinococcota</taxon>
        <taxon>Deinococci</taxon>
        <taxon>Thermales</taxon>
        <taxon>Thermaceae</taxon>
        <taxon>Allomeiothermus</taxon>
    </lineage>
</organism>
<evidence type="ECO:0000313" key="3">
    <source>
        <dbReference type="Proteomes" id="UP000001916"/>
    </source>
</evidence>
<evidence type="ECO:0000313" key="2">
    <source>
        <dbReference type="EMBL" id="ADH63094.1"/>
    </source>
</evidence>
<dbReference type="STRING" id="526227.Mesil_1196"/>
<dbReference type="AlphaFoldDB" id="D7BDU3"/>